<keyword evidence="11" id="KW-1185">Reference proteome</keyword>
<dbReference type="AlphaFoldDB" id="A0A378LTD3"/>
<dbReference type="OrthoDB" id="5650154at2"/>
<evidence type="ECO:0000256" key="7">
    <source>
        <dbReference type="ARBA" id="ARBA00023180"/>
    </source>
</evidence>
<dbReference type="Gene3D" id="2.60.120.10">
    <property type="entry name" value="Jelly Rolls"/>
    <property type="match status" value="1"/>
</dbReference>
<evidence type="ECO:0000256" key="2">
    <source>
        <dbReference type="ARBA" id="ARBA00004435"/>
    </source>
</evidence>
<keyword evidence="4" id="KW-0217">Developmental protein</keyword>
<dbReference type="GO" id="GO:0007155">
    <property type="term" value="P:cell adhesion"/>
    <property type="evidence" value="ECO:0007669"/>
    <property type="project" value="UniProtKB-KW"/>
</dbReference>
<name>A0A378LTD3_9GAMM</name>
<evidence type="ECO:0000256" key="5">
    <source>
        <dbReference type="ARBA" id="ARBA00022889"/>
    </source>
</evidence>
<evidence type="ECO:0000256" key="1">
    <source>
        <dbReference type="ARBA" id="ARBA00004124"/>
    </source>
</evidence>
<dbReference type="GO" id="GO:0005923">
    <property type="term" value="C:bicellular tight junction"/>
    <property type="evidence" value="ECO:0007669"/>
    <property type="project" value="UniProtKB-SubCell"/>
</dbReference>
<dbReference type="EMBL" id="UGPB01000001">
    <property type="protein sequence ID" value="STY29079.1"/>
    <property type="molecule type" value="Genomic_DNA"/>
</dbReference>
<dbReference type="PROSITE" id="PS50042">
    <property type="entry name" value="CNMP_BINDING_3"/>
    <property type="match status" value="1"/>
</dbReference>
<keyword evidence="5" id="KW-0130">Cell adhesion</keyword>
<dbReference type="PANTHER" id="PTHR12101">
    <property type="entry name" value="POPEYE DOMAIN CONTAINING PROTEIN"/>
    <property type="match status" value="1"/>
</dbReference>
<proteinExistence type="predicted"/>
<protein>
    <submittedName>
        <fullName evidence="10">Cyclic nucleotide-binding domain</fullName>
    </submittedName>
</protein>
<comment type="subcellular location">
    <subcellularLocation>
        <location evidence="2">Cell junction</location>
        <location evidence="2">Tight junction</location>
    </subcellularLocation>
    <subcellularLocation>
        <location evidence="1">Lateral cell membrane</location>
    </subcellularLocation>
</comment>
<dbReference type="InterPro" id="IPR018490">
    <property type="entry name" value="cNMP-bd_dom_sf"/>
</dbReference>
<dbReference type="GO" id="GO:0016328">
    <property type="term" value="C:lateral plasma membrane"/>
    <property type="evidence" value="ECO:0007669"/>
    <property type="project" value="UniProtKB-SubCell"/>
</dbReference>
<dbReference type="SUPFAM" id="SSF51206">
    <property type="entry name" value="cAMP-binding domain-like"/>
    <property type="match status" value="1"/>
</dbReference>
<dbReference type="Pfam" id="PF00027">
    <property type="entry name" value="cNMP_binding"/>
    <property type="match status" value="1"/>
</dbReference>
<dbReference type="RefSeq" id="WP_031566171.1">
    <property type="nucleotide sequence ID" value="NZ_CAAAIS010000010.1"/>
</dbReference>
<evidence type="ECO:0000313" key="11">
    <source>
        <dbReference type="Proteomes" id="UP000255297"/>
    </source>
</evidence>
<dbReference type="InterPro" id="IPR014710">
    <property type="entry name" value="RmlC-like_jellyroll"/>
</dbReference>
<dbReference type="PANTHER" id="PTHR12101:SF17">
    <property type="entry name" value="BLOOD VESSEL EPICARDIAL SUBSTANCE"/>
    <property type="match status" value="1"/>
</dbReference>
<keyword evidence="7" id="KW-0325">Glycoprotein</keyword>
<keyword evidence="8" id="KW-0472">Membrane</keyword>
<keyword evidence="3" id="KW-0796">Tight junction</keyword>
<keyword evidence="8" id="KW-1133">Transmembrane helix</keyword>
<feature type="transmembrane region" description="Helical" evidence="8">
    <location>
        <begin position="47"/>
        <end position="66"/>
    </location>
</feature>
<dbReference type="InterPro" id="IPR000595">
    <property type="entry name" value="cNMP-bd_dom"/>
</dbReference>
<organism evidence="10 11">
    <name type="scientific">Legionella wadsworthii</name>
    <dbReference type="NCBI Taxonomy" id="28088"/>
    <lineage>
        <taxon>Bacteria</taxon>
        <taxon>Pseudomonadati</taxon>
        <taxon>Pseudomonadota</taxon>
        <taxon>Gammaproteobacteria</taxon>
        <taxon>Legionellales</taxon>
        <taxon>Legionellaceae</taxon>
        <taxon>Legionella</taxon>
    </lineage>
</organism>
<keyword evidence="6" id="KW-0965">Cell junction</keyword>
<gene>
    <name evidence="10" type="ORF">NCTC11532_01259</name>
</gene>
<reference evidence="10 11" key="1">
    <citation type="submission" date="2018-06" db="EMBL/GenBank/DDBJ databases">
        <authorList>
            <consortium name="Pathogen Informatics"/>
            <person name="Doyle S."/>
        </authorList>
    </citation>
    <scope>NUCLEOTIDE SEQUENCE [LARGE SCALE GENOMIC DNA]</scope>
    <source>
        <strain evidence="10 11">NCTC11532</strain>
    </source>
</reference>
<feature type="domain" description="Cyclic nucleotide-binding" evidence="9">
    <location>
        <begin position="102"/>
        <end position="198"/>
    </location>
</feature>
<dbReference type="Proteomes" id="UP000255297">
    <property type="component" value="Unassembled WGS sequence"/>
</dbReference>
<dbReference type="STRING" id="1122170.GCA_000701265_01225"/>
<dbReference type="GO" id="GO:0030552">
    <property type="term" value="F:cAMP binding"/>
    <property type="evidence" value="ECO:0007669"/>
    <property type="project" value="TreeGrafter"/>
</dbReference>
<evidence type="ECO:0000313" key="10">
    <source>
        <dbReference type="EMBL" id="STY29079.1"/>
    </source>
</evidence>
<evidence type="ECO:0000256" key="8">
    <source>
        <dbReference type="SAM" id="Phobius"/>
    </source>
</evidence>
<accession>A0A378LTD3</accession>
<sequence>MDYLYSLGNILLLLSLCFRKVLFIRTIFILSDLSFLLYGSLADVPPVAYWAVASIVINFVQIGILLRDMIPKDLPYDLQQIKDLFFSSMQTSDFIRLIKLSYRGTSSNTQMLTRGEPVENLMLITKGMVYIEVDNTMIQVGPYHFIGEMSYFRDGKATTTIYSREPVDFLYWRYSDLRRLQQNKPPLFMKMVEAMGKDIMLKMLHQNKTTK</sequence>
<evidence type="ECO:0000256" key="4">
    <source>
        <dbReference type="ARBA" id="ARBA00022473"/>
    </source>
</evidence>
<evidence type="ECO:0000259" key="9">
    <source>
        <dbReference type="PROSITE" id="PS50042"/>
    </source>
</evidence>
<evidence type="ECO:0000256" key="3">
    <source>
        <dbReference type="ARBA" id="ARBA00022427"/>
    </source>
</evidence>
<keyword evidence="8" id="KW-0812">Transmembrane</keyword>
<dbReference type="InterPro" id="IPR006916">
    <property type="entry name" value="POPDC1-3"/>
</dbReference>
<evidence type="ECO:0000256" key="6">
    <source>
        <dbReference type="ARBA" id="ARBA00022949"/>
    </source>
</evidence>
<dbReference type="CDD" id="cd00038">
    <property type="entry name" value="CAP_ED"/>
    <property type="match status" value="1"/>
</dbReference>